<dbReference type="Gene3D" id="3.40.50.1390">
    <property type="entry name" value="Resolvase, N-terminal catalytic domain"/>
    <property type="match status" value="1"/>
</dbReference>
<evidence type="ECO:0000256" key="2">
    <source>
        <dbReference type="SAM" id="MobiDB-lite"/>
    </source>
</evidence>
<gene>
    <name evidence="5" type="ORF">J8F10_20930</name>
</gene>
<dbReference type="Gene3D" id="3.90.1750.20">
    <property type="entry name" value="Putative Large Serine Recombinase, Chain B, Domain 2"/>
    <property type="match status" value="1"/>
</dbReference>
<feature type="domain" description="Recombinase" evidence="4">
    <location>
        <begin position="168"/>
        <end position="317"/>
    </location>
</feature>
<evidence type="ECO:0000259" key="3">
    <source>
        <dbReference type="PROSITE" id="PS51736"/>
    </source>
</evidence>
<name>A0ABS5BVG8_9BACT</name>
<dbReference type="PANTHER" id="PTHR30461:SF23">
    <property type="entry name" value="DNA RECOMBINASE-RELATED"/>
    <property type="match status" value="1"/>
</dbReference>
<feature type="domain" description="Resolvase/invertase-type recombinase catalytic" evidence="3">
    <location>
        <begin position="3"/>
        <end position="160"/>
    </location>
</feature>
<comment type="caution">
    <text evidence="5">The sequence shown here is derived from an EMBL/GenBank/DDBJ whole genome shotgun (WGS) entry which is preliminary data.</text>
</comment>
<dbReference type="InterPro" id="IPR050639">
    <property type="entry name" value="SSR_resolvase"/>
</dbReference>
<organism evidence="5 6">
    <name type="scientific">Gemmata palustris</name>
    <dbReference type="NCBI Taxonomy" id="2822762"/>
    <lineage>
        <taxon>Bacteria</taxon>
        <taxon>Pseudomonadati</taxon>
        <taxon>Planctomycetota</taxon>
        <taxon>Planctomycetia</taxon>
        <taxon>Gemmatales</taxon>
        <taxon>Gemmataceae</taxon>
        <taxon>Gemmata</taxon>
    </lineage>
</organism>
<keyword evidence="6" id="KW-1185">Reference proteome</keyword>
<dbReference type="Pfam" id="PF07508">
    <property type="entry name" value="Recombinase"/>
    <property type="match status" value="1"/>
</dbReference>
<dbReference type="SMART" id="SM00857">
    <property type="entry name" value="Resolvase"/>
    <property type="match status" value="1"/>
</dbReference>
<sequence length="593" mass="66749">MIRAVFYGRKSNDDVGEVGESIAQQRQWATEAAAREDVVIVREFEDQSVSGLKTKTRSGFQQMLAFCKEQARLGEPIEAIVCWEQARFGRVDSVKTSRYVDELRDVGVSLMFNQADGWVDFNEPNDRMMFAMKQEYGAHKYSRDLSQASLRGKKDFARKGHWLGGKPPFGYTVNRPDPVAQGRKERTSGKLVPHPPEAEHLKWMFATYATTDISMWGLVEKLHERGVNSPKGKERWLPATISKVLRNPLYLGDAIFGRAHYAEFAGSVVVKSKRRKLISGQPKAEADWITVPNAYPALVDRETFDRVQVRLAANQKRKSPRKTAPFVLSGLLICAACGRRMVSETQRVKSHKYRIYTCANYHTHGTASGCGRNTVNDAQMLRAIVRKLADKFTAPESVALLRAEIQRQEGEATSPDRTDELEARVSDLDRRIGKLVERMEDDLPEAAMVDVRNRLKTLTDDRDKARSELATVKAAAVATAPTGERVERLISLITRLDEAVTRAEPAVVSELLRALLDRVEVFFTYKQEGKNKQSLFARGLLYLNEAGWMTSNLVNREGIQAITNAERLCIILKEIAPAVRVIDPPQPPSLFDE</sequence>
<reference evidence="5 6" key="1">
    <citation type="submission" date="2021-04" db="EMBL/GenBank/DDBJ databases">
        <authorList>
            <person name="Ivanova A."/>
        </authorList>
    </citation>
    <scope>NUCLEOTIDE SEQUENCE [LARGE SCALE GENOMIC DNA]</scope>
    <source>
        <strain evidence="5 6">G18</strain>
    </source>
</reference>
<dbReference type="InterPro" id="IPR025827">
    <property type="entry name" value="Zn_ribbon_recom_dom"/>
</dbReference>
<dbReference type="InterPro" id="IPR036162">
    <property type="entry name" value="Resolvase-like_N_sf"/>
</dbReference>
<dbReference type="PROSITE" id="PS51737">
    <property type="entry name" value="RECOMBINASE_DNA_BIND"/>
    <property type="match status" value="1"/>
</dbReference>
<accession>A0ABS5BVG8</accession>
<evidence type="ECO:0000256" key="1">
    <source>
        <dbReference type="SAM" id="Coils"/>
    </source>
</evidence>
<dbReference type="InterPro" id="IPR011109">
    <property type="entry name" value="DNA_bind_recombinase_dom"/>
</dbReference>
<protein>
    <submittedName>
        <fullName evidence="5">Recombinase family protein</fullName>
    </submittedName>
</protein>
<dbReference type="Pfam" id="PF00239">
    <property type="entry name" value="Resolvase"/>
    <property type="match status" value="1"/>
</dbReference>
<dbReference type="SUPFAM" id="SSF53041">
    <property type="entry name" value="Resolvase-like"/>
    <property type="match status" value="1"/>
</dbReference>
<dbReference type="RefSeq" id="WP_210657053.1">
    <property type="nucleotide sequence ID" value="NZ_JAGKQQ010000001.1"/>
</dbReference>
<evidence type="ECO:0000313" key="6">
    <source>
        <dbReference type="Proteomes" id="UP000676565"/>
    </source>
</evidence>
<proteinExistence type="predicted"/>
<feature type="region of interest" description="Disordered" evidence="2">
    <location>
        <begin position="173"/>
        <end position="193"/>
    </location>
</feature>
<dbReference type="InterPro" id="IPR038109">
    <property type="entry name" value="DNA_bind_recomb_sf"/>
</dbReference>
<dbReference type="PANTHER" id="PTHR30461">
    <property type="entry name" value="DNA-INVERTASE FROM LAMBDOID PROPHAGE"/>
    <property type="match status" value="1"/>
</dbReference>
<dbReference type="Proteomes" id="UP000676565">
    <property type="component" value="Unassembled WGS sequence"/>
</dbReference>
<dbReference type="PROSITE" id="PS51736">
    <property type="entry name" value="RECOMBINASES_3"/>
    <property type="match status" value="1"/>
</dbReference>
<dbReference type="EMBL" id="JAGKQQ010000001">
    <property type="protein sequence ID" value="MBP3957723.1"/>
    <property type="molecule type" value="Genomic_DNA"/>
</dbReference>
<feature type="coiled-coil region" evidence="1">
    <location>
        <begin position="418"/>
        <end position="475"/>
    </location>
</feature>
<dbReference type="Pfam" id="PF13408">
    <property type="entry name" value="Zn_ribbon_recom"/>
    <property type="match status" value="1"/>
</dbReference>
<dbReference type="InterPro" id="IPR006119">
    <property type="entry name" value="Resolv_N"/>
</dbReference>
<evidence type="ECO:0000313" key="5">
    <source>
        <dbReference type="EMBL" id="MBP3957723.1"/>
    </source>
</evidence>
<keyword evidence="1" id="KW-0175">Coiled coil</keyword>
<evidence type="ECO:0000259" key="4">
    <source>
        <dbReference type="PROSITE" id="PS51737"/>
    </source>
</evidence>
<dbReference type="CDD" id="cd00338">
    <property type="entry name" value="Ser_Recombinase"/>
    <property type="match status" value="1"/>
</dbReference>